<feature type="transmembrane region" description="Helical" evidence="7">
    <location>
        <begin position="171"/>
        <end position="190"/>
    </location>
</feature>
<keyword evidence="11" id="KW-1185">Reference proteome</keyword>
<dbReference type="AlphaFoldDB" id="A0A1I0BU42"/>
<evidence type="ECO:0000256" key="5">
    <source>
        <dbReference type="ARBA" id="ARBA00022989"/>
    </source>
</evidence>
<feature type="transmembrane region" description="Helical" evidence="7">
    <location>
        <begin position="61"/>
        <end position="84"/>
    </location>
</feature>
<feature type="transmembrane region" description="Helical" evidence="7">
    <location>
        <begin position="141"/>
        <end position="159"/>
    </location>
</feature>
<dbReference type="InterPro" id="IPR050638">
    <property type="entry name" value="AA-Vitamin_Transporters"/>
</dbReference>
<dbReference type="SUPFAM" id="SSF103481">
    <property type="entry name" value="Multidrug resistance efflux transporter EmrE"/>
    <property type="match status" value="2"/>
</dbReference>
<dbReference type="EMBL" id="FOIN01000001">
    <property type="protein sequence ID" value="SET09960.1"/>
    <property type="molecule type" value="Genomic_DNA"/>
</dbReference>
<evidence type="ECO:0000256" key="7">
    <source>
        <dbReference type="SAM" id="Phobius"/>
    </source>
</evidence>
<evidence type="ECO:0000256" key="6">
    <source>
        <dbReference type="ARBA" id="ARBA00023136"/>
    </source>
</evidence>
<reference evidence="9 12" key="3">
    <citation type="journal article" date="2020" name="Microbiome">
        <title>Single-cell genomics of uncultured bacteria reveals dietary fiber responders in the mouse gut microbiota.</title>
        <authorList>
            <person name="Chijiiwa R."/>
            <person name="Hosokawa M."/>
            <person name="Kogawa M."/>
            <person name="Nishikawa Y."/>
            <person name="Ide K."/>
            <person name="Sakanashi C."/>
            <person name="Takahashi K."/>
            <person name="Takeyama H."/>
        </authorList>
    </citation>
    <scope>NUCLEOTIDE SEQUENCE [LARGE SCALE GENOMIC DNA]</scope>
    <source>
        <strain evidence="9">IMSAGC_017</strain>
    </source>
</reference>
<evidence type="ECO:0000256" key="2">
    <source>
        <dbReference type="ARBA" id="ARBA00007362"/>
    </source>
</evidence>
<feature type="transmembrane region" description="Helical" evidence="7">
    <location>
        <begin position="29"/>
        <end position="49"/>
    </location>
</feature>
<evidence type="ECO:0000313" key="9">
    <source>
        <dbReference type="EMBL" id="GFI41639.1"/>
    </source>
</evidence>
<protein>
    <submittedName>
        <fullName evidence="10">EamA domain-containing membrane protein RarD</fullName>
    </submittedName>
</protein>
<dbReference type="GO" id="GO:0005886">
    <property type="term" value="C:plasma membrane"/>
    <property type="evidence" value="ECO:0007669"/>
    <property type="project" value="UniProtKB-SubCell"/>
</dbReference>
<keyword evidence="6 7" id="KW-0472">Membrane</keyword>
<dbReference type="PANTHER" id="PTHR32322">
    <property type="entry name" value="INNER MEMBRANE TRANSPORTER"/>
    <property type="match status" value="1"/>
</dbReference>
<keyword evidence="5 7" id="KW-1133">Transmembrane helix</keyword>
<keyword evidence="4 7" id="KW-0812">Transmembrane</keyword>
<dbReference type="Proteomes" id="UP000198558">
    <property type="component" value="Unassembled WGS sequence"/>
</dbReference>
<dbReference type="Pfam" id="PF00892">
    <property type="entry name" value="EamA"/>
    <property type="match status" value="2"/>
</dbReference>
<proteinExistence type="inferred from homology"/>
<feature type="domain" description="EamA" evidence="8">
    <location>
        <begin position="140"/>
        <end position="275"/>
    </location>
</feature>
<sequence length="285" mass="32640">MYGWLIFASFLWGSNVLVMKYMLEHVSTYYLAALKVFLSVLAILFVMRYKKIKLKRRRDFLGLRVAVFSITINFILTFEGLNIISGSSNAIINSLAPLITILLSWFLYKNKVNKNQLIAMSVACIGFLISINFKFQELSLGHLMLVGGIIFYSYGNLLIQHNCKKEDSLTFTLEYLSYGFIQLLIISILFPQTNNFKDISIMLWILFVLFSGIGFAIIQLIYFKAVHEIGSVKTSFLLGLNPVFTYIGSLLLQEQFDFSKMLAMILMVGAMFLANRNNLIDKEKR</sequence>
<keyword evidence="3" id="KW-1003">Cell membrane</keyword>
<feature type="domain" description="EamA" evidence="8">
    <location>
        <begin position="3"/>
        <end position="130"/>
    </location>
</feature>
<evidence type="ECO:0000313" key="12">
    <source>
        <dbReference type="Proteomes" id="UP000490821"/>
    </source>
</evidence>
<dbReference type="InterPro" id="IPR000620">
    <property type="entry name" value="EamA_dom"/>
</dbReference>
<evidence type="ECO:0000256" key="1">
    <source>
        <dbReference type="ARBA" id="ARBA00004651"/>
    </source>
</evidence>
<reference evidence="10" key="1">
    <citation type="submission" date="2016-10" db="EMBL/GenBank/DDBJ databases">
        <authorList>
            <person name="de Groot N.N."/>
        </authorList>
    </citation>
    <scope>NUCLEOTIDE SEQUENCE [LARGE SCALE GENOMIC DNA]</scope>
    <source>
        <strain evidence="10">DSM 1551</strain>
    </source>
</reference>
<name>A0A1I0BU42_9FIRM</name>
<feature type="transmembrane region" description="Helical" evidence="7">
    <location>
        <begin position="202"/>
        <end position="223"/>
    </location>
</feature>
<dbReference type="PANTHER" id="PTHR32322:SF18">
    <property type="entry name" value="S-ADENOSYLMETHIONINE_S-ADENOSYLHOMOCYSTEINE TRANSPORTER"/>
    <property type="match status" value="1"/>
</dbReference>
<dbReference type="OrthoDB" id="1641606at2"/>
<comment type="similarity">
    <text evidence="2">Belongs to the EamA transporter family.</text>
</comment>
<evidence type="ECO:0000256" key="3">
    <source>
        <dbReference type="ARBA" id="ARBA00022475"/>
    </source>
</evidence>
<feature type="transmembrane region" description="Helical" evidence="7">
    <location>
        <begin position="90"/>
        <end position="108"/>
    </location>
</feature>
<evidence type="ECO:0000259" key="8">
    <source>
        <dbReference type="Pfam" id="PF00892"/>
    </source>
</evidence>
<reference evidence="11" key="2">
    <citation type="submission" date="2016-10" db="EMBL/GenBank/DDBJ databases">
        <authorList>
            <person name="Varghese N."/>
            <person name="Submissions S."/>
        </authorList>
    </citation>
    <scope>NUCLEOTIDE SEQUENCE [LARGE SCALE GENOMIC DNA]</scope>
    <source>
        <strain evidence="11">DSM 1551</strain>
    </source>
</reference>
<dbReference type="InterPro" id="IPR037185">
    <property type="entry name" value="EmrE-like"/>
</dbReference>
<dbReference type="RefSeq" id="WP_092351682.1">
    <property type="nucleotide sequence ID" value="NZ_BLMI01000201.1"/>
</dbReference>
<evidence type="ECO:0000256" key="4">
    <source>
        <dbReference type="ARBA" id="ARBA00022692"/>
    </source>
</evidence>
<dbReference type="GeneID" id="78287295"/>
<evidence type="ECO:0000313" key="11">
    <source>
        <dbReference type="Proteomes" id="UP000198558"/>
    </source>
</evidence>
<dbReference type="Proteomes" id="UP000490821">
    <property type="component" value="Unassembled WGS sequence"/>
</dbReference>
<organism evidence="10 11">
    <name type="scientific">Thomasclavelia cocleata</name>
    <dbReference type="NCBI Taxonomy" id="69824"/>
    <lineage>
        <taxon>Bacteria</taxon>
        <taxon>Bacillati</taxon>
        <taxon>Bacillota</taxon>
        <taxon>Erysipelotrichia</taxon>
        <taxon>Erysipelotrichales</taxon>
        <taxon>Coprobacillaceae</taxon>
        <taxon>Thomasclavelia</taxon>
    </lineage>
</organism>
<comment type="subcellular location">
    <subcellularLocation>
        <location evidence="1">Cell membrane</location>
        <topology evidence="1">Multi-pass membrane protein</topology>
    </subcellularLocation>
</comment>
<feature type="transmembrane region" description="Helical" evidence="7">
    <location>
        <begin position="117"/>
        <end position="135"/>
    </location>
</feature>
<dbReference type="EMBL" id="BLMI01000201">
    <property type="protein sequence ID" value="GFI41639.1"/>
    <property type="molecule type" value="Genomic_DNA"/>
</dbReference>
<feature type="transmembrane region" description="Helical" evidence="7">
    <location>
        <begin position="258"/>
        <end position="275"/>
    </location>
</feature>
<feature type="transmembrane region" description="Helical" evidence="7">
    <location>
        <begin position="235"/>
        <end position="252"/>
    </location>
</feature>
<gene>
    <name evidence="9" type="ORF">IMSAGC017_01684</name>
    <name evidence="10" type="ORF">SAMN04489758_101253</name>
</gene>
<accession>A0A1I0BU42</accession>
<evidence type="ECO:0000313" key="10">
    <source>
        <dbReference type="EMBL" id="SET09960.1"/>
    </source>
</evidence>